<evidence type="ECO:0000313" key="1">
    <source>
        <dbReference type="EMBL" id="HIT42621.1"/>
    </source>
</evidence>
<gene>
    <name evidence="1" type="ORF">IAB60_11115</name>
</gene>
<reference evidence="1" key="1">
    <citation type="submission" date="2020-10" db="EMBL/GenBank/DDBJ databases">
        <authorList>
            <person name="Gilroy R."/>
        </authorList>
    </citation>
    <scope>NUCLEOTIDE SEQUENCE</scope>
    <source>
        <strain evidence="1">CHK123-3438</strain>
    </source>
</reference>
<comment type="caution">
    <text evidence="1">The sequence shown here is derived from an EMBL/GenBank/DDBJ whole genome shotgun (WGS) entry which is preliminary data.</text>
</comment>
<proteinExistence type="predicted"/>
<dbReference type="Proteomes" id="UP000886860">
    <property type="component" value="Unassembled WGS sequence"/>
</dbReference>
<dbReference type="EMBL" id="DVKS01000186">
    <property type="protein sequence ID" value="HIT42621.1"/>
    <property type="molecule type" value="Genomic_DNA"/>
</dbReference>
<protein>
    <submittedName>
        <fullName evidence="1">Uncharacterized protein</fullName>
    </submittedName>
</protein>
<sequence length="45" mass="5445">MMNQLKKSCYEVILSIGGYRFQEWTLENQLKKEVRRLIRESRKAA</sequence>
<name>A0A9D1GKL4_9FIRM</name>
<accession>A0A9D1GKL4</accession>
<evidence type="ECO:0000313" key="2">
    <source>
        <dbReference type="Proteomes" id="UP000886860"/>
    </source>
</evidence>
<dbReference type="AlphaFoldDB" id="A0A9D1GKL4"/>
<reference evidence="1" key="2">
    <citation type="journal article" date="2021" name="PeerJ">
        <title>Extensive microbial diversity within the chicken gut microbiome revealed by metagenomics and culture.</title>
        <authorList>
            <person name="Gilroy R."/>
            <person name="Ravi A."/>
            <person name="Getino M."/>
            <person name="Pursley I."/>
            <person name="Horton D.L."/>
            <person name="Alikhan N.F."/>
            <person name="Baker D."/>
            <person name="Gharbi K."/>
            <person name="Hall N."/>
            <person name="Watson M."/>
            <person name="Adriaenssens E.M."/>
            <person name="Foster-Nyarko E."/>
            <person name="Jarju S."/>
            <person name="Secka A."/>
            <person name="Antonio M."/>
            <person name="Oren A."/>
            <person name="Chaudhuri R.R."/>
            <person name="La Ragione R."/>
            <person name="Hildebrand F."/>
            <person name="Pallen M.J."/>
        </authorList>
    </citation>
    <scope>NUCLEOTIDE SEQUENCE</scope>
    <source>
        <strain evidence="1">CHK123-3438</strain>
    </source>
</reference>
<organism evidence="1 2">
    <name type="scientific">Candidatus Caccovicinus merdipullorum</name>
    <dbReference type="NCBI Taxonomy" id="2840724"/>
    <lineage>
        <taxon>Bacteria</taxon>
        <taxon>Bacillati</taxon>
        <taxon>Bacillota</taxon>
        <taxon>Clostridia</taxon>
        <taxon>Eubacteriales</taxon>
        <taxon>Candidatus Caccovicinus</taxon>
    </lineage>
</organism>